<feature type="compositionally biased region" description="Low complexity" evidence="1">
    <location>
        <begin position="32"/>
        <end position="45"/>
    </location>
</feature>
<dbReference type="AlphaFoldDB" id="A0A9P5B277"/>
<feature type="region of interest" description="Disordered" evidence="1">
    <location>
        <begin position="1"/>
        <end position="45"/>
    </location>
</feature>
<comment type="caution">
    <text evidence="2">The sequence shown here is derived from an EMBL/GenBank/DDBJ whole genome shotgun (WGS) entry which is preliminary data.</text>
</comment>
<proteinExistence type="predicted"/>
<accession>A0A9P5B277</accession>
<dbReference type="OrthoDB" id="4161186at2759"/>
<name>A0A9P5B277_9HYPO</name>
<sequence length="287" mass="32138">MGDSKTQTYKRQRLFLAKDPDLTPRPDPIRASSVCSNASGRSRSSSPLKRQFLELRLDTTGVETRAITVDGLMAIPNPEATCLLRIIRRISAYKGFLPDRLGDEILQNHNTEEGDTDNWDSSFQDSSAFDNLPGRIPSPAKIRLINEWTIECIEFKQEEAEWLGCEWKLLAILGNFEEEVGSLKNDILRLRQRHSTSIPGGGTFRFHSSNIFEFHASIDVTFARPSIPVGLTERQDDISSTVLLGIYAAGRQTRPKDSSIHLSQVSTTSAGTRETWEDFGLGLIVNR</sequence>
<evidence type="ECO:0000313" key="2">
    <source>
        <dbReference type="EMBL" id="KAF4494009.1"/>
    </source>
</evidence>
<feature type="compositionally biased region" description="Basic and acidic residues" evidence="1">
    <location>
        <begin position="16"/>
        <end position="28"/>
    </location>
</feature>
<evidence type="ECO:0000256" key="1">
    <source>
        <dbReference type="SAM" id="MobiDB-lite"/>
    </source>
</evidence>
<organism evidence="2 3">
    <name type="scientific">Fusarium agapanthi</name>
    <dbReference type="NCBI Taxonomy" id="1803897"/>
    <lineage>
        <taxon>Eukaryota</taxon>
        <taxon>Fungi</taxon>
        <taxon>Dikarya</taxon>
        <taxon>Ascomycota</taxon>
        <taxon>Pezizomycotina</taxon>
        <taxon>Sordariomycetes</taxon>
        <taxon>Hypocreomycetidae</taxon>
        <taxon>Hypocreales</taxon>
        <taxon>Nectriaceae</taxon>
        <taxon>Fusarium</taxon>
        <taxon>Fusarium fujikuroi species complex</taxon>
    </lineage>
</organism>
<keyword evidence="3" id="KW-1185">Reference proteome</keyword>
<gene>
    <name evidence="2" type="ORF">FAGAP_9863</name>
</gene>
<dbReference type="Proteomes" id="UP000737391">
    <property type="component" value="Unassembled WGS sequence"/>
</dbReference>
<dbReference type="EMBL" id="LUFC02000822">
    <property type="protein sequence ID" value="KAF4494009.1"/>
    <property type="molecule type" value="Genomic_DNA"/>
</dbReference>
<evidence type="ECO:0000313" key="3">
    <source>
        <dbReference type="Proteomes" id="UP000737391"/>
    </source>
</evidence>
<protein>
    <submittedName>
        <fullName evidence="2">Uncharacterized protein</fullName>
    </submittedName>
</protein>
<reference evidence="2" key="1">
    <citation type="submission" date="2020-01" db="EMBL/GenBank/DDBJ databases">
        <title>Identification and distribution of gene clusters putatively required for synthesis of sphingolipid metabolism inhibitors in phylogenetically diverse species of the filamentous fungus Fusarium.</title>
        <authorList>
            <person name="Kim H.-S."/>
            <person name="Busman M."/>
            <person name="Brown D.W."/>
            <person name="Divon H."/>
            <person name="Uhlig S."/>
            <person name="Proctor R.H."/>
        </authorList>
    </citation>
    <scope>NUCLEOTIDE SEQUENCE</scope>
    <source>
        <strain evidence="2">NRRL 31653</strain>
    </source>
</reference>